<dbReference type="InterPro" id="IPR019137">
    <property type="entry name" value="Nck-associated_protein-1"/>
</dbReference>
<dbReference type="GO" id="GO:0000902">
    <property type="term" value="P:cell morphogenesis"/>
    <property type="evidence" value="ECO:0007669"/>
    <property type="project" value="TreeGrafter"/>
</dbReference>
<sequence>MAYYSGITDKRLISIIHLAEQHISVDIIEGIREVLLSGAFSGLVSSLHLFEKPINQHTGSATNSIRHWYIGNIIKDVSSAGILFVPIHKCSRSTRPVDRYFAESVTDLKELQAFVHILVAIEIEREASMKQIVDLETVIGWLLTEASGAIFEEGAHLIHVLLAGVVKYLPDGVPRKRRNQGNEDSGKYCRCR</sequence>
<evidence type="ECO:0000313" key="3">
    <source>
        <dbReference type="Proteomes" id="UP000257109"/>
    </source>
</evidence>
<dbReference type="PANTHER" id="PTHR12093:SF10">
    <property type="entry name" value="MEMBRANE-ASSOCIATED PROTEIN HEM"/>
    <property type="match status" value="1"/>
</dbReference>
<dbReference type="PANTHER" id="PTHR12093">
    <property type="entry name" value="NCK-ASSOCIATED PROTEIN 1"/>
    <property type="match status" value="1"/>
</dbReference>
<dbReference type="GO" id="GO:0030866">
    <property type="term" value="P:cortical actin cytoskeleton organization"/>
    <property type="evidence" value="ECO:0007669"/>
    <property type="project" value="TreeGrafter"/>
</dbReference>
<dbReference type="Proteomes" id="UP000257109">
    <property type="component" value="Unassembled WGS sequence"/>
</dbReference>
<name>A0A371FSS0_MUCPR</name>
<comment type="similarity">
    <text evidence="1">Belongs to the HEM-1/HEM-2 family.</text>
</comment>
<comment type="caution">
    <text evidence="2">The sequence shown here is derived from an EMBL/GenBank/DDBJ whole genome shotgun (WGS) entry which is preliminary data.</text>
</comment>
<dbReference type="STRING" id="157652.A0A371FSS0"/>
<organism evidence="2 3">
    <name type="scientific">Mucuna pruriens</name>
    <name type="common">Velvet bean</name>
    <name type="synonym">Dolichos pruriens</name>
    <dbReference type="NCBI Taxonomy" id="157652"/>
    <lineage>
        <taxon>Eukaryota</taxon>
        <taxon>Viridiplantae</taxon>
        <taxon>Streptophyta</taxon>
        <taxon>Embryophyta</taxon>
        <taxon>Tracheophyta</taxon>
        <taxon>Spermatophyta</taxon>
        <taxon>Magnoliopsida</taxon>
        <taxon>eudicotyledons</taxon>
        <taxon>Gunneridae</taxon>
        <taxon>Pentapetalae</taxon>
        <taxon>rosids</taxon>
        <taxon>fabids</taxon>
        <taxon>Fabales</taxon>
        <taxon>Fabaceae</taxon>
        <taxon>Papilionoideae</taxon>
        <taxon>50 kb inversion clade</taxon>
        <taxon>NPAAA clade</taxon>
        <taxon>indigoferoid/millettioid clade</taxon>
        <taxon>Phaseoleae</taxon>
        <taxon>Mucuna</taxon>
    </lineage>
</organism>
<protein>
    <submittedName>
        <fullName evidence="2">Protein NAP1</fullName>
    </submittedName>
</protein>
<dbReference type="GO" id="GO:0030031">
    <property type="term" value="P:cell projection assembly"/>
    <property type="evidence" value="ECO:0007669"/>
    <property type="project" value="TreeGrafter"/>
</dbReference>
<evidence type="ECO:0000313" key="2">
    <source>
        <dbReference type="EMBL" id="RDX81210.1"/>
    </source>
</evidence>
<gene>
    <name evidence="2" type="primary">NAP1</name>
    <name evidence="2" type="ORF">CR513_38144</name>
</gene>
<dbReference type="OrthoDB" id="1682470at2759"/>
<dbReference type="GO" id="GO:0031209">
    <property type="term" value="C:SCAR complex"/>
    <property type="evidence" value="ECO:0007669"/>
    <property type="project" value="TreeGrafter"/>
</dbReference>
<dbReference type="AlphaFoldDB" id="A0A371FSS0"/>
<dbReference type="GO" id="GO:0016477">
    <property type="term" value="P:cell migration"/>
    <property type="evidence" value="ECO:0007669"/>
    <property type="project" value="TreeGrafter"/>
</dbReference>
<reference evidence="2" key="1">
    <citation type="submission" date="2018-05" db="EMBL/GenBank/DDBJ databases">
        <title>Draft genome of Mucuna pruriens seed.</title>
        <authorList>
            <person name="Nnadi N.E."/>
            <person name="Vos R."/>
            <person name="Hasami M.H."/>
            <person name="Devisetty U.K."/>
            <person name="Aguiy J.C."/>
        </authorList>
    </citation>
    <scope>NUCLEOTIDE SEQUENCE [LARGE SCALE GENOMIC DNA]</scope>
    <source>
        <strain evidence="2">JCA_2017</strain>
    </source>
</reference>
<accession>A0A371FSS0</accession>
<proteinExistence type="inferred from homology"/>
<keyword evidence="3" id="KW-1185">Reference proteome</keyword>
<dbReference type="EMBL" id="QJKJ01007982">
    <property type="protein sequence ID" value="RDX81210.1"/>
    <property type="molecule type" value="Genomic_DNA"/>
</dbReference>
<dbReference type="Pfam" id="PF09735">
    <property type="entry name" value="Nckap1"/>
    <property type="match status" value="1"/>
</dbReference>
<evidence type="ECO:0000256" key="1">
    <source>
        <dbReference type="ARBA" id="ARBA00037947"/>
    </source>
</evidence>
<feature type="non-terminal residue" evidence="2">
    <location>
        <position position="1"/>
    </location>
</feature>